<comment type="caution">
    <text evidence="1">The sequence shown here is derived from an EMBL/GenBank/DDBJ whole genome shotgun (WGS) entry which is preliminary data.</text>
</comment>
<dbReference type="Proteomes" id="UP001156882">
    <property type="component" value="Unassembled WGS sequence"/>
</dbReference>
<sequence>MRLSGISLQRPSRFPHSNKALAVSVYPRRRELVLASFPEGTRLSEPAGGFLFWLECSGLDALAAAAAR</sequence>
<proteinExistence type="predicted"/>
<gene>
    <name evidence="1" type="ORF">GCM10007874_61530</name>
</gene>
<name>A0ABQ6CS10_9HYPH</name>
<evidence type="ECO:0000313" key="1">
    <source>
        <dbReference type="EMBL" id="GLS23133.1"/>
    </source>
</evidence>
<accession>A0ABQ6CS10</accession>
<reference evidence="2" key="1">
    <citation type="journal article" date="2019" name="Int. J. Syst. Evol. Microbiol.">
        <title>The Global Catalogue of Microorganisms (GCM) 10K type strain sequencing project: providing services to taxonomists for standard genome sequencing and annotation.</title>
        <authorList>
            <consortium name="The Broad Institute Genomics Platform"/>
            <consortium name="The Broad Institute Genome Sequencing Center for Infectious Disease"/>
            <person name="Wu L."/>
            <person name="Ma J."/>
        </authorList>
    </citation>
    <scope>NUCLEOTIDE SEQUENCE [LARGE SCALE GENOMIC DNA]</scope>
    <source>
        <strain evidence="2">NBRC 101365</strain>
    </source>
</reference>
<organism evidence="1 2">
    <name type="scientific">Labrys miyagiensis</name>
    <dbReference type="NCBI Taxonomy" id="346912"/>
    <lineage>
        <taxon>Bacteria</taxon>
        <taxon>Pseudomonadati</taxon>
        <taxon>Pseudomonadota</taxon>
        <taxon>Alphaproteobacteria</taxon>
        <taxon>Hyphomicrobiales</taxon>
        <taxon>Xanthobacteraceae</taxon>
        <taxon>Labrys</taxon>
    </lineage>
</organism>
<dbReference type="EMBL" id="BSPC01000069">
    <property type="protein sequence ID" value="GLS23133.1"/>
    <property type="molecule type" value="Genomic_DNA"/>
</dbReference>
<protein>
    <submittedName>
        <fullName evidence="1">Uncharacterized protein</fullName>
    </submittedName>
</protein>
<evidence type="ECO:0000313" key="2">
    <source>
        <dbReference type="Proteomes" id="UP001156882"/>
    </source>
</evidence>
<keyword evidence="2" id="KW-1185">Reference proteome</keyword>